<sequence length="1057" mass="116714">MAGGQESMASVNARSSWDAAAGLWLMTISCRSWNPLRSAVVRTICALSAWLLVLAVGIVLYRNSLSNKRQQVLLQCDNRREMFMSEVENNLAASFVILGLVASVPNLQQSIWQNFTSQTLFLRPHVQSLVYCLEVSADERAAVEAKYNATIYTYGPSGTRPKTPQVNQSEYAPVILESAMNESIFMLDIAGYSIFRSALFSSRDSGNFTLSPPYAISETWRMGAFLPFYGDYNSSTLTTVNSRRQDDTGYIVTVLNVEEVFGEVVNRFSDGLGTSASMLVGASLDLNTYYNCSPTADPCEIFFYGNKPKEGNSDTTVVPFSYGAQSFQLHCSYLGNVRLYALKNIIAWPLLMSMVVVFCTVAVYLVVKRMQTIEGVVVLMEKMNADLREAKSTAEAADKAKSSFLATVSHEIRTPMNGVIGMTNLLMETELSPQQLEYVKIAQASGNALVALISDMLDLSKIEAGTMEVESVLFDIREELDNILSLFEEKFQQKNLEVAALIHDRVPPWLYGDPGRLRQVLINLIGNSIKFTKQGSIFVCIRLVDTTLCKSTQPGVLEGEGLLHLVDSTDPKAEEYPLYPMTVYVDGVQYNPVLVLSGDSSKWPSRSISAPRLSMKIGPLSSSACVKRWRDWAPKSQMDSSGTQEVTIVVSIEDTGIGIPEHLQPRLFEPFVQADSSTSREYGGTGIGLSICQKLVKLRKGEITVNSKPGEGSVFTFSMTLPTSGQCGHLNQLSLSMKRQPSDVDDDKLKGIRVLLVDSHPVRQEAVATYLRRLDVVIECAEDTESAKYVLTRQEGPSFQAVVVDLQGVENSSALNLVQSLQEEQGGKAPRFLALSSPLVSDMQKELQEAGFSYTVHKPVRFSTLAAGLLKGLGVQLQSTSRKMDTNAKMLVGKRLLVVDDNMVNRRVASSMLQRYGATVVSVNGGVEALAAVRKQEPGEEIDLVLMDIQMPEMDGYEATRRIREWEVDNCEICRTVLKTEFEKESEAVRECIHHHLPVVAVTADVMKGTHELCFSAGMDDYIPKPLNQNQLHKLLEKFLKKKLGNPSSSPKLTATD</sequence>
<keyword evidence="12" id="KW-1185">Reference proteome</keyword>
<dbReference type="InterPro" id="IPR001789">
    <property type="entry name" value="Sig_transdc_resp-reg_receiver"/>
</dbReference>
<evidence type="ECO:0000259" key="8">
    <source>
        <dbReference type="PROSITE" id="PS50109"/>
    </source>
</evidence>
<reference evidence="11" key="1">
    <citation type="submission" date="2024-02" db="EMBL/GenBank/DDBJ databases">
        <authorList>
            <consortium name="ELIXIR-Norway"/>
            <consortium name="Elixir Norway"/>
        </authorList>
    </citation>
    <scope>NUCLEOTIDE SEQUENCE</scope>
</reference>
<dbReference type="SUPFAM" id="SSF52172">
    <property type="entry name" value="CheY-like"/>
    <property type="match status" value="2"/>
</dbReference>
<proteinExistence type="predicted"/>
<dbReference type="PROSITE" id="PS50110">
    <property type="entry name" value="RESPONSE_REGULATORY"/>
    <property type="match status" value="2"/>
</dbReference>
<dbReference type="Gene3D" id="3.40.50.2300">
    <property type="match status" value="2"/>
</dbReference>
<dbReference type="PROSITE" id="PS50839">
    <property type="entry name" value="CHASE"/>
    <property type="match status" value="1"/>
</dbReference>
<feature type="domain" description="Response regulatory" evidence="9">
    <location>
        <begin position="753"/>
        <end position="873"/>
    </location>
</feature>
<evidence type="ECO:0000256" key="3">
    <source>
        <dbReference type="ARBA" id="ARBA00022692"/>
    </source>
</evidence>
<evidence type="ECO:0000256" key="2">
    <source>
        <dbReference type="ARBA" id="ARBA00022553"/>
    </source>
</evidence>
<keyword evidence="5 7" id="KW-0472">Membrane</keyword>
<dbReference type="PANTHER" id="PTHR45339:SF6">
    <property type="entry name" value="SENSORY HISTIDINE PROTEIN KINASE"/>
    <property type="match status" value="1"/>
</dbReference>
<evidence type="ECO:0000256" key="4">
    <source>
        <dbReference type="ARBA" id="ARBA00022989"/>
    </source>
</evidence>
<dbReference type="Gene3D" id="1.10.287.130">
    <property type="match status" value="1"/>
</dbReference>
<dbReference type="Gene3D" id="3.30.450.350">
    <property type="entry name" value="CHASE domain"/>
    <property type="match status" value="1"/>
</dbReference>
<dbReference type="InterPro" id="IPR036890">
    <property type="entry name" value="HATPase_C_sf"/>
</dbReference>
<feature type="modified residue" description="4-aspartylphosphate" evidence="6">
    <location>
        <position position="805"/>
    </location>
</feature>
<evidence type="ECO:0000259" key="9">
    <source>
        <dbReference type="PROSITE" id="PS50110"/>
    </source>
</evidence>
<organism evidence="11 12">
    <name type="scientific">Sphagnum jensenii</name>
    <dbReference type="NCBI Taxonomy" id="128206"/>
    <lineage>
        <taxon>Eukaryota</taxon>
        <taxon>Viridiplantae</taxon>
        <taxon>Streptophyta</taxon>
        <taxon>Embryophyta</taxon>
        <taxon>Bryophyta</taxon>
        <taxon>Sphagnophytina</taxon>
        <taxon>Sphagnopsida</taxon>
        <taxon>Sphagnales</taxon>
        <taxon>Sphagnaceae</taxon>
        <taxon>Sphagnum</taxon>
    </lineage>
</organism>
<dbReference type="InterPro" id="IPR056839">
    <property type="entry name" value="Receiver_AHK4/CRE1_1st"/>
</dbReference>
<dbReference type="SUPFAM" id="SSF47384">
    <property type="entry name" value="Homodimeric domain of signal transducing histidine kinase"/>
    <property type="match status" value="1"/>
</dbReference>
<comment type="subcellular location">
    <subcellularLocation>
        <location evidence="1">Membrane</location>
    </subcellularLocation>
</comment>
<dbReference type="Pfam" id="PF02518">
    <property type="entry name" value="HATPase_c"/>
    <property type="match status" value="1"/>
</dbReference>
<dbReference type="SUPFAM" id="SSF55874">
    <property type="entry name" value="ATPase domain of HSP90 chaperone/DNA topoisomerase II/histidine kinase"/>
    <property type="match status" value="2"/>
</dbReference>
<feature type="domain" description="CHASE" evidence="10">
    <location>
        <begin position="103"/>
        <end position="270"/>
    </location>
</feature>
<evidence type="ECO:0000259" key="10">
    <source>
        <dbReference type="PROSITE" id="PS50839"/>
    </source>
</evidence>
<keyword evidence="4 7" id="KW-1133">Transmembrane helix</keyword>
<dbReference type="CDD" id="cd17546">
    <property type="entry name" value="REC_hyHK_CKI1_RcsC-like"/>
    <property type="match status" value="1"/>
</dbReference>
<keyword evidence="2 6" id="KW-0597">Phosphoprotein</keyword>
<evidence type="ECO:0000256" key="1">
    <source>
        <dbReference type="ARBA" id="ARBA00004370"/>
    </source>
</evidence>
<dbReference type="SMART" id="SM00448">
    <property type="entry name" value="REC"/>
    <property type="match status" value="2"/>
</dbReference>
<dbReference type="InterPro" id="IPR004358">
    <property type="entry name" value="Sig_transdc_His_kin-like_C"/>
</dbReference>
<dbReference type="CDD" id="cd00082">
    <property type="entry name" value="HisKA"/>
    <property type="match status" value="1"/>
</dbReference>
<dbReference type="InterPro" id="IPR005467">
    <property type="entry name" value="His_kinase_dom"/>
</dbReference>
<dbReference type="Gene3D" id="3.30.565.10">
    <property type="entry name" value="Histidine kinase-like ATPase, C-terminal domain"/>
    <property type="match status" value="1"/>
</dbReference>
<name>A0ABP0WJW5_9BRYO</name>
<dbReference type="InterPro" id="IPR006189">
    <property type="entry name" value="CHASE_dom"/>
</dbReference>
<dbReference type="Pfam" id="PF00512">
    <property type="entry name" value="HisKA"/>
    <property type="match status" value="1"/>
</dbReference>
<dbReference type="PROSITE" id="PS50109">
    <property type="entry name" value="HIS_KIN"/>
    <property type="match status" value="1"/>
</dbReference>
<gene>
    <name evidence="11" type="ORF">CSSPJE1EN1_LOCUS12648</name>
</gene>
<dbReference type="PRINTS" id="PR00344">
    <property type="entry name" value="BCTRLSENSOR"/>
</dbReference>
<dbReference type="EMBL" id="OZ020114">
    <property type="protein sequence ID" value="CAK9267170.1"/>
    <property type="molecule type" value="Genomic_DNA"/>
</dbReference>
<dbReference type="PANTHER" id="PTHR45339">
    <property type="entry name" value="HYBRID SIGNAL TRANSDUCTION HISTIDINE KINASE J"/>
    <property type="match status" value="1"/>
</dbReference>
<dbReference type="CDD" id="cd16922">
    <property type="entry name" value="HATPase_EvgS-ArcB-TorS-like"/>
    <property type="match status" value="1"/>
</dbReference>
<dbReference type="SMART" id="SM00388">
    <property type="entry name" value="HisKA"/>
    <property type="match status" value="1"/>
</dbReference>
<keyword evidence="3 7" id="KW-0812">Transmembrane</keyword>
<dbReference type="Pfam" id="PF03924">
    <property type="entry name" value="CHASE"/>
    <property type="match status" value="1"/>
</dbReference>
<dbReference type="Pfam" id="PF24896">
    <property type="entry name" value="Receiver_CRE1"/>
    <property type="match status" value="1"/>
</dbReference>
<evidence type="ECO:0000313" key="12">
    <source>
        <dbReference type="Proteomes" id="UP001497444"/>
    </source>
</evidence>
<evidence type="ECO:0000256" key="6">
    <source>
        <dbReference type="PROSITE-ProRule" id="PRU00169"/>
    </source>
</evidence>
<feature type="domain" description="Histidine kinase" evidence="8">
    <location>
        <begin position="407"/>
        <end position="723"/>
    </location>
</feature>
<accession>A0ABP0WJW5</accession>
<feature type="domain" description="Response regulatory" evidence="9">
    <location>
        <begin position="895"/>
        <end position="1040"/>
    </location>
</feature>
<feature type="modified residue" description="4-aspartylphosphate" evidence="6">
    <location>
        <position position="948"/>
    </location>
</feature>
<evidence type="ECO:0000256" key="5">
    <source>
        <dbReference type="ARBA" id="ARBA00023136"/>
    </source>
</evidence>
<evidence type="ECO:0000256" key="7">
    <source>
        <dbReference type="SAM" id="Phobius"/>
    </source>
</evidence>
<dbReference type="InterPro" id="IPR011006">
    <property type="entry name" value="CheY-like_superfamily"/>
</dbReference>
<dbReference type="InterPro" id="IPR042240">
    <property type="entry name" value="CHASE_sf"/>
</dbReference>
<dbReference type="InterPro" id="IPR003661">
    <property type="entry name" value="HisK_dim/P_dom"/>
</dbReference>
<dbReference type="SMART" id="SM00387">
    <property type="entry name" value="HATPase_c"/>
    <property type="match status" value="1"/>
</dbReference>
<dbReference type="InterPro" id="IPR036097">
    <property type="entry name" value="HisK_dim/P_sf"/>
</dbReference>
<dbReference type="InterPro" id="IPR003594">
    <property type="entry name" value="HATPase_dom"/>
</dbReference>
<dbReference type="Proteomes" id="UP001497444">
    <property type="component" value="Chromosome 19"/>
</dbReference>
<evidence type="ECO:0008006" key="13">
    <source>
        <dbReference type="Google" id="ProtNLM"/>
    </source>
</evidence>
<dbReference type="Pfam" id="PF00072">
    <property type="entry name" value="Response_reg"/>
    <property type="match status" value="1"/>
</dbReference>
<dbReference type="SMART" id="SM01079">
    <property type="entry name" value="CHASE"/>
    <property type="match status" value="1"/>
</dbReference>
<feature type="transmembrane region" description="Helical" evidence="7">
    <location>
        <begin position="345"/>
        <end position="367"/>
    </location>
</feature>
<feature type="transmembrane region" description="Helical" evidence="7">
    <location>
        <begin position="39"/>
        <end position="61"/>
    </location>
</feature>
<protein>
    <recommendedName>
        <fullName evidence="13">Histidine kinase</fullName>
    </recommendedName>
</protein>
<evidence type="ECO:0000313" key="11">
    <source>
        <dbReference type="EMBL" id="CAK9267170.1"/>
    </source>
</evidence>